<evidence type="ECO:0000313" key="2">
    <source>
        <dbReference type="EMBL" id="MDC3424599.1"/>
    </source>
</evidence>
<reference evidence="2" key="1">
    <citation type="submission" date="2022-06" db="EMBL/GenBank/DDBJ databases">
        <title>Aquibacillus sp. a new bacterium isolated from soil saline samples.</title>
        <authorList>
            <person name="Galisteo C."/>
            <person name="De La Haba R."/>
            <person name="Sanchez-Porro C."/>
            <person name="Ventosa A."/>
        </authorList>
    </citation>
    <scope>NUCLEOTIDE SEQUENCE</scope>
    <source>
        <strain evidence="2">3ASR75-11</strain>
    </source>
</reference>
<feature type="region of interest" description="Disordered" evidence="1">
    <location>
        <begin position="302"/>
        <end position="389"/>
    </location>
</feature>
<comment type="caution">
    <text evidence="2">The sequence shown here is derived from an EMBL/GenBank/DDBJ whole genome shotgun (WGS) entry which is preliminary data.</text>
</comment>
<sequence length="428" mass="50753">MVQTTFAKEASPVYSLHYVKEDQSNDYSKATGNNRTKLLKRIPLDRLMDLKVDYAFKQLFGNEKNKDITVVFLNAILQTTGRNRIKDISFTNTEAGGEYVDDKQSRLDLLVVTDEDERIDVEIQFTNKYDMIKRSIYYWAGTYRRLLGKKMPYKQLRPVIAINILNFSLFDQTERFHTTYHLYEDEERFKLTNVMEFHFIEMSKLIKDWKDDKLDPWNNVLARWLLMLGMVDHRNDKIYDDIYRELEEISMKDESLRDAFKNWEELSMTEEEYLAYESRLKRIMDEEAFKRENELIRQEAAEMRKEAERMTTEAKQTMKKAKQQINEAEQKTKESEQKIKESEQKTKESEQKIKESEQKAKESEQKAKESEQKAKESEQKAKESEQKAKEDIARQLLARGMKLEDVVESTGLAMDKILKVKSDDSAKQ</sequence>
<feature type="compositionally biased region" description="Basic and acidic residues" evidence="1">
    <location>
        <begin position="328"/>
        <end position="389"/>
    </location>
</feature>
<dbReference type="EMBL" id="JAMQKB010000007">
    <property type="protein sequence ID" value="MDC3424599.1"/>
    <property type="molecule type" value="Genomic_DNA"/>
</dbReference>
<protein>
    <submittedName>
        <fullName evidence="2">Rpn family recombination-promoting nuclease/putative transposase</fullName>
    </submittedName>
</protein>
<evidence type="ECO:0000256" key="1">
    <source>
        <dbReference type="SAM" id="MobiDB-lite"/>
    </source>
</evidence>
<dbReference type="PANTHER" id="PTHR41317">
    <property type="entry name" value="PD-(D_E)XK NUCLEASE FAMILY TRANSPOSASE"/>
    <property type="match status" value="1"/>
</dbReference>
<organism evidence="2 3">
    <name type="scientific">Terrihalobacillus insolitus</name>
    <dbReference type="NCBI Taxonomy" id="2950438"/>
    <lineage>
        <taxon>Bacteria</taxon>
        <taxon>Bacillati</taxon>
        <taxon>Bacillota</taxon>
        <taxon>Bacilli</taxon>
        <taxon>Bacillales</taxon>
        <taxon>Bacillaceae</taxon>
        <taxon>Terrihalobacillus</taxon>
    </lineage>
</organism>
<feature type="compositionally biased region" description="Basic and acidic residues" evidence="1">
    <location>
        <begin position="302"/>
        <end position="312"/>
    </location>
</feature>
<dbReference type="InterPro" id="IPR010106">
    <property type="entry name" value="RpnA"/>
</dbReference>
<dbReference type="AlphaFoldDB" id="A0A9X4AM91"/>
<accession>A0A9X4AM91</accession>
<dbReference type="Pfam" id="PF12784">
    <property type="entry name" value="PDDEXK_2"/>
    <property type="match status" value="1"/>
</dbReference>
<proteinExistence type="predicted"/>
<evidence type="ECO:0000313" key="3">
    <source>
        <dbReference type="Proteomes" id="UP001145050"/>
    </source>
</evidence>
<keyword evidence="3" id="KW-1185">Reference proteome</keyword>
<dbReference type="NCBIfam" id="TIGR01784">
    <property type="entry name" value="T_den_put_tspse"/>
    <property type="match status" value="1"/>
</dbReference>
<name>A0A9X4AM91_9BACI</name>
<dbReference type="Proteomes" id="UP001145050">
    <property type="component" value="Unassembled WGS sequence"/>
</dbReference>
<dbReference type="RefSeq" id="WP_272436403.1">
    <property type="nucleotide sequence ID" value="NZ_JAMQKB010000007.1"/>
</dbReference>
<dbReference type="PANTHER" id="PTHR41317:SF1">
    <property type="entry name" value="PD-(D_E)XK NUCLEASE FAMILY TRANSPOSASE"/>
    <property type="match status" value="1"/>
</dbReference>
<gene>
    <name evidence="2" type="ORF">NC797_08760</name>
</gene>